<reference evidence="10" key="2">
    <citation type="submission" date="2010-05" db="EMBL/GenBank/DDBJ databases">
        <title>The genome sequence of Magnaporthe poae strain ATCC 64411.</title>
        <authorList>
            <person name="Ma L.-J."/>
            <person name="Dead R."/>
            <person name="Young S."/>
            <person name="Zeng Q."/>
            <person name="Koehrsen M."/>
            <person name="Alvarado L."/>
            <person name="Berlin A."/>
            <person name="Chapman S.B."/>
            <person name="Chen Z."/>
            <person name="Freedman E."/>
            <person name="Gellesch M."/>
            <person name="Goldberg J."/>
            <person name="Griggs A."/>
            <person name="Gujja S."/>
            <person name="Heilman E.R."/>
            <person name="Heiman D."/>
            <person name="Hepburn T."/>
            <person name="Howarth C."/>
            <person name="Jen D."/>
            <person name="Larson L."/>
            <person name="Mehta T."/>
            <person name="Neiman D."/>
            <person name="Pearson M."/>
            <person name="Roberts A."/>
            <person name="Saif S."/>
            <person name="Shea T."/>
            <person name="Shenoy N."/>
            <person name="Sisk P."/>
            <person name="Stolte C."/>
            <person name="Sykes S."/>
            <person name="Walk T."/>
            <person name="White J."/>
            <person name="Yandava C."/>
            <person name="Haas B."/>
            <person name="Nusbaum C."/>
            <person name="Birren B."/>
        </authorList>
    </citation>
    <scope>NUCLEOTIDE SEQUENCE [LARGE SCALE GENOMIC DNA]</scope>
    <source>
        <strain evidence="10">ATCC 64411 / 73-15</strain>
    </source>
</reference>
<reference evidence="9" key="5">
    <citation type="submission" date="2015-06" db="UniProtKB">
        <authorList>
            <consortium name="EnsemblFungi"/>
        </authorList>
    </citation>
    <scope>IDENTIFICATION</scope>
    <source>
        <strain evidence="9">ATCC 64411</strain>
    </source>
</reference>
<feature type="compositionally biased region" description="Low complexity" evidence="6">
    <location>
        <begin position="267"/>
        <end position="285"/>
    </location>
</feature>
<evidence type="ECO:0000313" key="8">
    <source>
        <dbReference type="EMBL" id="KLU84126.1"/>
    </source>
</evidence>
<feature type="region of interest" description="Disordered" evidence="6">
    <location>
        <begin position="227"/>
        <end position="361"/>
    </location>
</feature>
<dbReference type="EMBL" id="GL876967">
    <property type="protein sequence ID" value="KLU84126.1"/>
    <property type="molecule type" value="Genomic_DNA"/>
</dbReference>
<dbReference type="Gene3D" id="1.10.20.10">
    <property type="entry name" value="Histone, subunit A"/>
    <property type="match status" value="1"/>
</dbReference>
<dbReference type="InterPro" id="IPR051377">
    <property type="entry name" value="DNA_Pol-Epsilon_Subunit"/>
</dbReference>
<dbReference type="AlphaFoldDB" id="A0A0C4DTB0"/>
<feature type="region of interest" description="Disordered" evidence="6">
    <location>
        <begin position="27"/>
        <end position="121"/>
    </location>
</feature>
<comment type="subcellular location">
    <subcellularLocation>
        <location evidence="1">Nucleus</location>
    </subcellularLocation>
</comment>
<dbReference type="OrthoDB" id="1707486at2759"/>
<dbReference type="GO" id="GO:0008623">
    <property type="term" value="C:CHRAC"/>
    <property type="evidence" value="ECO:0007669"/>
    <property type="project" value="TreeGrafter"/>
</dbReference>
<dbReference type="Proteomes" id="UP000011715">
    <property type="component" value="Unassembled WGS sequence"/>
</dbReference>
<feature type="compositionally biased region" description="Basic and acidic residues" evidence="6">
    <location>
        <begin position="81"/>
        <end position="107"/>
    </location>
</feature>
<evidence type="ECO:0000313" key="9">
    <source>
        <dbReference type="EnsemblFungi" id="MAPG_03171T0"/>
    </source>
</evidence>
<dbReference type="SUPFAM" id="SSF47113">
    <property type="entry name" value="Histone-fold"/>
    <property type="match status" value="1"/>
</dbReference>
<dbReference type="eggNOG" id="KOG0870">
    <property type="taxonomic scope" value="Eukaryota"/>
</dbReference>
<evidence type="ECO:0000256" key="5">
    <source>
        <dbReference type="ARBA" id="ARBA00042096"/>
    </source>
</evidence>
<dbReference type="GO" id="GO:0006272">
    <property type="term" value="P:leading strand elongation"/>
    <property type="evidence" value="ECO:0007669"/>
    <property type="project" value="TreeGrafter"/>
</dbReference>
<dbReference type="InterPro" id="IPR003958">
    <property type="entry name" value="CBFA_NFYB_domain"/>
</dbReference>
<reference evidence="8" key="1">
    <citation type="submission" date="2010-05" db="EMBL/GenBank/DDBJ databases">
        <title>The Genome Sequence of Magnaporthe poae strain ATCC 64411.</title>
        <authorList>
            <consortium name="The Broad Institute Genome Sequencing Platform"/>
            <consortium name="Broad Institute Genome Sequencing Center for Infectious Disease"/>
            <person name="Ma L.-J."/>
            <person name="Dead R."/>
            <person name="Young S."/>
            <person name="Zeng Q."/>
            <person name="Koehrsen M."/>
            <person name="Alvarado L."/>
            <person name="Berlin A."/>
            <person name="Chapman S.B."/>
            <person name="Chen Z."/>
            <person name="Freedman E."/>
            <person name="Gellesch M."/>
            <person name="Goldberg J."/>
            <person name="Griggs A."/>
            <person name="Gujja S."/>
            <person name="Heilman E.R."/>
            <person name="Heiman D."/>
            <person name="Hepburn T."/>
            <person name="Howarth C."/>
            <person name="Jen D."/>
            <person name="Larson L."/>
            <person name="Mehta T."/>
            <person name="Neiman D."/>
            <person name="Pearson M."/>
            <person name="Roberts A."/>
            <person name="Saif S."/>
            <person name="Shea T."/>
            <person name="Shenoy N."/>
            <person name="Sisk P."/>
            <person name="Stolte C."/>
            <person name="Sykes S."/>
            <person name="Walk T."/>
            <person name="White J."/>
            <person name="Yandava C."/>
            <person name="Haas B."/>
            <person name="Nusbaum C."/>
            <person name="Birren B."/>
        </authorList>
    </citation>
    <scope>NUCLEOTIDE SEQUENCE</scope>
    <source>
        <strain evidence="8">ATCC 64411</strain>
    </source>
</reference>
<proteinExistence type="predicted"/>
<accession>A0A0C4DTB0</accession>
<dbReference type="Pfam" id="PF00808">
    <property type="entry name" value="CBFD_NFYB_HMF"/>
    <property type="match status" value="1"/>
</dbReference>
<dbReference type="GO" id="GO:0031507">
    <property type="term" value="P:heterochromatin formation"/>
    <property type="evidence" value="ECO:0007669"/>
    <property type="project" value="TreeGrafter"/>
</dbReference>
<feature type="compositionally biased region" description="Low complexity" evidence="6">
    <location>
        <begin position="29"/>
        <end position="64"/>
    </location>
</feature>
<dbReference type="OMA" id="NTYRRKV"/>
<feature type="domain" description="Transcription factor CBF/NF-Y/archaeal histone" evidence="7">
    <location>
        <begin position="125"/>
        <end position="189"/>
    </location>
</feature>
<evidence type="ECO:0000259" key="7">
    <source>
        <dbReference type="Pfam" id="PF00808"/>
    </source>
</evidence>
<keyword evidence="3" id="KW-0539">Nucleus</keyword>
<dbReference type="GO" id="GO:0006974">
    <property type="term" value="P:DNA damage response"/>
    <property type="evidence" value="ECO:0007669"/>
    <property type="project" value="TreeGrafter"/>
</dbReference>
<dbReference type="PANTHER" id="PTHR46172:SF1">
    <property type="entry name" value="DNA POLYMERASE EPSILON SUBUNIT 3"/>
    <property type="match status" value="1"/>
</dbReference>
<keyword evidence="10" id="KW-1185">Reference proteome</keyword>
<dbReference type="STRING" id="644358.A0A0C4DTB0"/>
<keyword evidence="2" id="KW-0235">DNA replication</keyword>
<sequence length="361" mass="37852">MPRKSDVGAARKSDASAARFVLADKDADAPAAASASATSSTSPTAAKTGKAAVEKSAPPANIVPGPAPPAAPAAPGAGGSAKEKEKEKDVGNEKDKEKEKEKPKEGGGGHPQQSVKDTMPVEDLSLPKSIITRLAKGVLPSNTQIQANAILAMTKSATVFINHLANASNEITLAQNKKTIMPQDVLKALDEIEFGFMKEQLEAEFEKFNQTQASKRSSYRKKVAAAKKGAGADASMLGDEGDTTLASTKSAANDEEPSAPRSKKQKTAAAAGAGATAAAAAASASKMDVDDDEDGDEEEDEDEVQEEDEEDGEDEDEEQGEDEEEEEEEVEEDEEEREDGEDGSEAPEEEDEALDDANDSE</sequence>
<dbReference type="GO" id="GO:0031490">
    <property type="term" value="F:chromatin DNA binding"/>
    <property type="evidence" value="ECO:0007669"/>
    <property type="project" value="TreeGrafter"/>
</dbReference>
<organism evidence="9 10">
    <name type="scientific">Magnaporthiopsis poae (strain ATCC 64411 / 73-15)</name>
    <name type="common">Kentucky bluegrass fungus</name>
    <name type="synonym">Magnaporthe poae</name>
    <dbReference type="NCBI Taxonomy" id="644358"/>
    <lineage>
        <taxon>Eukaryota</taxon>
        <taxon>Fungi</taxon>
        <taxon>Dikarya</taxon>
        <taxon>Ascomycota</taxon>
        <taxon>Pezizomycotina</taxon>
        <taxon>Sordariomycetes</taxon>
        <taxon>Sordariomycetidae</taxon>
        <taxon>Magnaporthales</taxon>
        <taxon>Magnaporthaceae</taxon>
        <taxon>Magnaporthiopsis</taxon>
    </lineage>
</organism>
<dbReference type="GO" id="GO:0008622">
    <property type="term" value="C:epsilon DNA polymerase complex"/>
    <property type="evidence" value="ECO:0007669"/>
    <property type="project" value="TreeGrafter"/>
</dbReference>
<evidence type="ECO:0000256" key="1">
    <source>
        <dbReference type="ARBA" id="ARBA00004123"/>
    </source>
</evidence>
<dbReference type="InterPro" id="IPR009072">
    <property type="entry name" value="Histone-fold"/>
</dbReference>
<evidence type="ECO:0000256" key="4">
    <source>
        <dbReference type="ARBA" id="ARBA00039775"/>
    </source>
</evidence>
<evidence type="ECO:0000256" key="2">
    <source>
        <dbReference type="ARBA" id="ARBA00022705"/>
    </source>
</evidence>
<reference evidence="9" key="4">
    <citation type="journal article" date="2015" name="G3 (Bethesda)">
        <title>Genome sequences of three phytopathogenic species of the Magnaporthaceae family of fungi.</title>
        <authorList>
            <person name="Okagaki L.H."/>
            <person name="Nunes C.C."/>
            <person name="Sailsbery J."/>
            <person name="Clay B."/>
            <person name="Brown D."/>
            <person name="John T."/>
            <person name="Oh Y."/>
            <person name="Young N."/>
            <person name="Fitzgerald M."/>
            <person name="Haas B.J."/>
            <person name="Zeng Q."/>
            <person name="Young S."/>
            <person name="Adiconis X."/>
            <person name="Fan L."/>
            <person name="Levin J.Z."/>
            <person name="Mitchell T.K."/>
            <person name="Okubara P.A."/>
            <person name="Farman M.L."/>
            <person name="Kohn L.M."/>
            <person name="Birren B."/>
            <person name="Ma L.-J."/>
            <person name="Dean R.A."/>
        </authorList>
    </citation>
    <scope>NUCLEOTIDE SEQUENCE</scope>
    <source>
        <strain evidence="9">ATCC 64411 / 73-15</strain>
    </source>
</reference>
<evidence type="ECO:0000256" key="3">
    <source>
        <dbReference type="ARBA" id="ARBA00023242"/>
    </source>
</evidence>
<dbReference type="CDD" id="cd22928">
    <property type="entry name" value="HFD_POLE3_DPB4"/>
    <property type="match status" value="1"/>
</dbReference>
<evidence type="ECO:0000256" key="6">
    <source>
        <dbReference type="SAM" id="MobiDB-lite"/>
    </source>
</evidence>
<protein>
    <recommendedName>
        <fullName evidence="4">DNA polymerase epsilon subunit D</fullName>
    </recommendedName>
    <alternativeName>
        <fullName evidence="5">DNA polymerase II subunit D</fullName>
    </alternativeName>
</protein>
<dbReference type="VEuPathDB" id="FungiDB:MAPG_03171"/>
<evidence type="ECO:0000313" key="10">
    <source>
        <dbReference type="Proteomes" id="UP000011715"/>
    </source>
</evidence>
<feature type="compositionally biased region" description="Acidic residues" evidence="6">
    <location>
        <begin position="289"/>
        <end position="361"/>
    </location>
</feature>
<dbReference type="EMBL" id="ADBL01000769">
    <property type="status" value="NOT_ANNOTATED_CDS"/>
    <property type="molecule type" value="Genomic_DNA"/>
</dbReference>
<name>A0A0C4DTB0_MAGP6</name>
<gene>
    <name evidence="8" type="ORF">MAPG_03171</name>
</gene>
<reference evidence="8" key="3">
    <citation type="submission" date="2011-03" db="EMBL/GenBank/DDBJ databases">
        <title>Annotation of Magnaporthe poae ATCC 64411.</title>
        <authorList>
            <person name="Ma L.-J."/>
            <person name="Dead R."/>
            <person name="Young S.K."/>
            <person name="Zeng Q."/>
            <person name="Gargeya S."/>
            <person name="Fitzgerald M."/>
            <person name="Haas B."/>
            <person name="Abouelleil A."/>
            <person name="Alvarado L."/>
            <person name="Arachchi H.M."/>
            <person name="Berlin A."/>
            <person name="Brown A."/>
            <person name="Chapman S.B."/>
            <person name="Chen Z."/>
            <person name="Dunbar C."/>
            <person name="Freedman E."/>
            <person name="Gearin G."/>
            <person name="Gellesch M."/>
            <person name="Goldberg J."/>
            <person name="Griggs A."/>
            <person name="Gujja S."/>
            <person name="Heiman D."/>
            <person name="Howarth C."/>
            <person name="Larson L."/>
            <person name="Lui A."/>
            <person name="MacDonald P.J.P."/>
            <person name="Mehta T."/>
            <person name="Montmayeur A."/>
            <person name="Murphy C."/>
            <person name="Neiman D."/>
            <person name="Pearson M."/>
            <person name="Priest M."/>
            <person name="Roberts A."/>
            <person name="Saif S."/>
            <person name="Shea T."/>
            <person name="Shenoy N."/>
            <person name="Sisk P."/>
            <person name="Stolte C."/>
            <person name="Sykes S."/>
            <person name="Yandava C."/>
            <person name="Wortman J."/>
            <person name="Nusbaum C."/>
            <person name="Birren B."/>
        </authorList>
    </citation>
    <scope>NUCLEOTIDE SEQUENCE</scope>
    <source>
        <strain evidence="8">ATCC 64411</strain>
    </source>
</reference>
<dbReference type="GO" id="GO:0046982">
    <property type="term" value="F:protein heterodimerization activity"/>
    <property type="evidence" value="ECO:0007669"/>
    <property type="project" value="InterPro"/>
</dbReference>
<dbReference type="PANTHER" id="PTHR46172">
    <property type="entry name" value="DNA POLYMERASE EPSILON SUBUNIT 3"/>
    <property type="match status" value="1"/>
</dbReference>
<dbReference type="EnsemblFungi" id="MAPG_03171T0">
    <property type="protein sequence ID" value="MAPG_03171T0"/>
    <property type="gene ID" value="MAPG_03171"/>
</dbReference>